<keyword evidence="3 6" id="KW-1133">Transmembrane helix</keyword>
<feature type="transmembrane region" description="Helical" evidence="6">
    <location>
        <begin position="152"/>
        <end position="171"/>
    </location>
</feature>
<dbReference type="SUPFAM" id="SSF103473">
    <property type="entry name" value="MFS general substrate transporter"/>
    <property type="match status" value="1"/>
</dbReference>
<feature type="transmembrane region" description="Helical" evidence="6">
    <location>
        <begin position="384"/>
        <end position="405"/>
    </location>
</feature>
<evidence type="ECO:0000256" key="1">
    <source>
        <dbReference type="ARBA" id="ARBA00004141"/>
    </source>
</evidence>
<dbReference type="Pfam" id="PF00083">
    <property type="entry name" value="Sugar_tr"/>
    <property type="match status" value="1"/>
</dbReference>
<evidence type="ECO:0000256" key="3">
    <source>
        <dbReference type="ARBA" id="ARBA00022989"/>
    </source>
</evidence>
<evidence type="ECO:0000256" key="2">
    <source>
        <dbReference type="ARBA" id="ARBA00022692"/>
    </source>
</evidence>
<feature type="transmembrane region" description="Helical" evidence="6">
    <location>
        <begin position="412"/>
        <end position="434"/>
    </location>
</feature>
<proteinExistence type="predicted"/>
<sequence length="642" mass="72933">MRNDVNSDLVTLDDILLYLGEFGIYQKALFVMLMPFCFFLTFVYFTQIFLTLVPVEHWCTLPEGTGISIERLRDIAIPKADQVPFESGDVSYSRCWIYDVPIDQIVNASRSNKEWPIKKCHSWDYNFTRDMPYSTIATEQGWVCDQAYLVNLAQSIFFIGSICGGFLFGWLADKKGRIPVLVCTNVMGLIGGLATTFSTAFWQFSLCRFIVGFAYDNTFVIMYILVLEYIGPKCRTFVGNMSYGVFYTMGCMCLPWIAYYVANWKTLAVVTSVPMCFVILTPWIVPESVRWLISKGKIEKAVRIIRSIERINKTDVPQDIYEKFIDDCMDSPESSSEEDYNIFVLFKTPRLRTFTVLLIIGWSIIAMVYDCHIRCLENLGHDVFTSFTIGASTELPAEVLITITLDVCGRRWMLIGAIFLSGLACFCACVAPIGMYYATFAIIGRFFLNIASNIALQYASELLPTVVRAEGVAFIHNMGYAASMLSPFVAYTSKIQYNIPMMIMGSVCMVAGVLSIFLPETLKEHLPQTLLDGELFGINQKITDCPIKRKNFHTVLNRHYLHANRPVSRGDVLRSSMVSGYTGNETRLKARRQIISDIDTRESRTSSAETPEEYVSILRKRNEEMQSSQPEVANRRQKLERG</sequence>
<evidence type="ECO:0000259" key="7">
    <source>
        <dbReference type="PROSITE" id="PS50850"/>
    </source>
</evidence>
<dbReference type="GO" id="GO:0016020">
    <property type="term" value="C:membrane"/>
    <property type="evidence" value="ECO:0007669"/>
    <property type="project" value="UniProtKB-SubCell"/>
</dbReference>
<dbReference type="AlphaFoldDB" id="A0AAJ7BXV7"/>
<gene>
    <name evidence="9" type="primary">LOC107268640</name>
</gene>
<feature type="transmembrane region" description="Helical" evidence="6">
    <location>
        <begin position="351"/>
        <end position="369"/>
    </location>
</feature>
<feature type="region of interest" description="Disordered" evidence="5">
    <location>
        <begin position="620"/>
        <end position="642"/>
    </location>
</feature>
<keyword evidence="2 6" id="KW-0812">Transmembrane</keyword>
<dbReference type="InterPro" id="IPR005828">
    <property type="entry name" value="MFS_sugar_transport-like"/>
</dbReference>
<dbReference type="KEGG" id="ccin:107268640"/>
<feature type="transmembrane region" description="Helical" evidence="6">
    <location>
        <begin position="178"/>
        <end position="203"/>
    </location>
</feature>
<dbReference type="InterPro" id="IPR020846">
    <property type="entry name" value="MFS_dom"/>
</dbReference>
<dbReference type="GeneID" id="107268640"/>
<dbReference type="RefSeq" id="XP_015597114.2">
    <property type="nucleotide sequence ID" value="XM_015741628.2"/>
</dbReference>
<comment type="subcellular location">
    <subcellularLocation>
        <location evidence="1">Membrane</location>
        <topology evidence="1">Multi-pass membrane protein</topology>
    </subcellularLocation>
</comment>
<dbReference type="PROSITE" id="PS50850">
    <property type="entry name" value="MFS"/>
    <property type="match status" value="1"/>
</dbReference>
<evidence type="ECO:0000313" key="8">
    <source>
        <dbReference type="Proteomes" id="UP000694920"/>
    </source>
</evidence>
<evidence type="ECO:0000256" key="5">
    <source>
        <dbReference type="SAM" id="MobiDB-lite"/>
    </source>
</evidence>
<feature type="transmembrane region" description="Helical" evidence="6">
    <location>
        <begin position="497"/>
        <end position="518"/>
    </location>
</feature>
<feature type="compositionally biased region" description="Basic and acidic residues" evidence="5">
    <location>
        <begin position="633"/>
        <end position="642"/>
    </location>
</feature>
<accession>A0AAJ7BXV7</accession>
<evidence type="ECO:0000256" key="4">
    <source>
        <dbReference type="ARBA" id="ARBA00023136"/>
    </source>
</evidence>
<name>A0AAJ7BXV7_CEPCN</name>
<keyword evidence="4 6" id="KW-0472">Membrane</keyword>
<feature type="transmembrane region" description="Helical" evidence="6">
    <location>
        <begin position="243"/>
        <end position="261"/>
    </location>
</feature>
<feature type="transmembrane region" description="Helical" evidence="6">
    <location>
        <begin position="267"/>
        <end position="285"/>
    </location>
</feature>
<dbReference type="Gene3D" id="1.20.1250.20">
    <property type="entry name" value="MFS general substrate transporter like domains"/>
    <property type="match status" value="1"/>
</dbReference>
<evidence type="ECO:0000256" key="6">
    <source>
        <dbReference type="SAM" id="Phobius"/>
    </source>
</evidence>
<reference evidence="9" key="1">
    <citation type="submission" date="2025-08" db="UniProtKB">
        <authorList>
            <consortium name="RefSeq"/>
        </authorList>
    </citation>
    <scope>IDENTIFICATION</scope>
</reference>
<feature type="transmembrane region" description="Helical" evidence="6">
    <location>
        <begin position="209"/>
        <end position="231"/>
    </location>
</feature>
<dbReference type="GO" id="GO:0022857">
    <property type="term" value="F:transmembrane transporter activity"/>
    <property type="evidence" value="ECO:0007669"/>
    <property type="project" value="InterPro"/>
</dbReference>
<keyword evidence="8" id="KW-1185">Reference proteome</keyword>
<feature type="transmembrane region" description="Helical" evidence="6">
    <location>
        <begin position="28"/>
        <end position="50"/>
    </location>
</feature>
<feature type="domain" description="Major facilitator superfamily (MFS) profile" evidence="7">
    <location>
        <begin position="30"/>
        <end position="523"/>
    </location>
</feature>
<organism evidence="8 9">
    <name type="scientific">Cephus cinctus</name>
    <name type="common">Wheat stem sawfly</name>
    <dbReference type="NCBI Taxonomy" id="211228"/>
    <lineage>
        <taxon>Eukaryota</taxon>
        <taxon>Metazoa</taxon>
        <taxon>Ecdysozoa</taxon>
        <taxon>Arthropoda</taxon>
        <taxon>Hexapoda</taxon>
        <taxon>Insecta</taxon>
        <taxon>Pterygota</taxon>
        <taxon>Neoptera</taxon>
        <taxon>Endopterygota</taxon>
        <taxon>Hymenoptera</taxon>
        <taxon>Cephoidea</taxon>
        <taxon>Cephidae</taxon>
        <taxon>Cephus</taxon>
    </lineage>
</organism>
<protein>
    <submittedName>
        <fullName evidence="9">Organic cation transporter protein-like</fullName>
    </submittedName>
</protein>
<evidence type="ECO:0000313" key="9">
    <source>
        <dbReference type="RefSeq" id="XP_015597114.2"/>
    </source>
</evidence>
<dbReference type="InterPro" id="IPR036259">
    <property type="entry name" value="MFS_trans_sf"/>
</dbReference>
<dbReference type="Proteomes" id="UP000694920">
    <property type="component" value="Unplaced"/>
</dbReference>
<dbReference type="PANTHER" id="PTHR24064">
    <property type="entry name" value="SOLUTE CARRIER FAMILY 22 MEMBER"/>
    <property type="match status" value="1"/>
</dbReference>